<dbReference type="AlphaFoldDB" id="A0ABD6DLJ2"/>
<proteinExistence type="predicted"/>
<reference evidence="2 3" key="1">
    <citation type="journal article" date="2019" name="Int. J. Syst. Evol. Microbiol.">
        <title>The Global Catalogue of Microorganisms (GCM) 10K type strain sequencing project: providing services to taxonomists for standard genome sequencing and annotation.</title>
        <authorList>
            <consortium name="The Broad Institute Genomics Platform"/>
            <consortium name="The Broad Institute Genome Sequencing Center for Infectious Disease"/>
            <person name="Wu L."/>
            <person name="Ma J."/>
        </authorList>
    </citation>
    <scope>NUCLEOTIDE SEQUENCE [LARGE SCALE GENOMIC DNA]</scope>
    <source>
        <strain evidence="2 3">CGMCC 1.10390</strain>
    </source>
</reference>
<name>A0ABD6DLJ2_9EURY</name>
<feature type="transmembrane region" description="Helical" evidence="1">
    <location>
        <begin position="29"/>
        <end position="53"/>
    </location>
</feature>
<evidence type="ECO:0000313" key="2">
    <source>
        <dbReference type="EMBL" id="MFD1646660.1"/>
    </source>
</evidence>
<keyword evidence="1" id="KW-0472">Membrane</keyword>
<comment type="caution">
    <text evidence="2">The sequence shown here is derived from an EMBL/GenBank/DDBJ whole genome shotgun (WGS) entry which is preliminary data.</text>
</comment>
<evidence type="ECO:0000256" key="1">
    <source>
        <dbReference type="SAM" id="Phobius"/>
    </source>
</evidence>
<protein>
    <submittedName>
        <fullName evidence="2">Uncharacterized protein</fullName>
    </submittedName>
</protein>
<gene>
    <name evidence="2" type="ORF">ACFSBL_13295</name>
</gene>
<keyword evidence="1" id="KW-0812">Transmembrane</keyword>
<keyword evidence="1" id="KW-1133">Transmembrane helix</keyword>
<dbReference type="RefSeq" id="WP_256401258.1">
    <property type="nucleotide sequence ID" value="NZ_JANHJR010000003.1"/>
</dbReference>
<accession>A0ABD6DLJ2</accession>
<dbReference type="Proteomes" id="UP001597034">
    <property type="component" value="Unassembled WGS sequence"/>
</dbReference>
<keyword evidence="3" id="KW-1185">Reference proteome</keyword>
<sequence>MSTISVASIDIDIPSLLVGVGAGVAGLDMLSVTAIAGFSVLSIGLAAVAFGYLHAKYNQG</sequence>
<evidence type="ECO:0000313" key="3">
    <source>
        <dbReference type="Proteomes" id="UP001597034"/>
    </source>
</evidence>
<dbReference type="EMBL" id="JBHUDO010000003">
    <property type="protein sequence ID" value="MFD1646660.1"/>
    <property type="molecule type" value="Genomic_DNA"/>
</dbReference>
<organism evidence="2 3">
    <name type="scientific">Haloarchaeobius litoreus</name>
    <dbReference type="NCBI Taxonomy" id="755306"/>
    <lineage>
        <taxon>Archaea</taxon>
        <taxon>Methanobacteriati</taxon>
        <taxon>Methanobacteriota</taxon>
        <taxon>Stenosarchaea group</taxon>
        <taxon>Halobacteria</taxon>
        <taxon>Halobacteriales</taxon>
        <taxon>Halorubellaceae</taxon>
        <taxon>Haloarchaeobius</taxon>
    </lineage>
</organism>